<organism evidence="1">
    <name type="scientific">Arundo donax</name>
    <name type="common">Giant reed</name>
    <name type="synonym">Donax arundinaceus</name>
    <dbReference type="NCBI Taxonomy" id="35708"/>
    <lineage>
        <taxon>Eukaryota</taxon>
        <taxon>Viridiplantae</taxon>
        <taxon>Streptophyta</taxon>
        <taxon>Embryophyta</taxon>
        <taxon>Tracheophyta</taxon>
        <taxon>Spermatophyta</taxon>
        <taxon>Magnoliopsida</taxon>
        <taxon>Liliopsida</taxon>
        <taxon>Poales</taxon>
        <taxon>Poaceae</taxon>
        <taxon>PACMAD clade</taxon>
        <taxon>Arundinoideae</taxon>
        <taxon>Arundineae</taxon>
        <taxon>Arundo</taxon>
    </lineage>
</organism>
<protein>
    <submittedName>
        <fullName evidence="1">Uncharacterized protein</fullName>
    </submittedName>
</protein>
<reference evidence="1" key="2">
    <citation type="journal article" date="2015" name="Data Brief">
        <title>Shoot transcriptome of the giant reed, Arundo donax.</title>
        <authorList>
            <person name="Barrero R.A."/>
            <person name="Guerrero F.D."/>
            <person name="Moolhuijzen P."/>
            <person name="Goolsby J.A."/>
            <person name="Tidwell J."/>
            <person name="Bellgard S.E."/>
            <person name="Bellgard M.I."/>
        </authorList>
    </citation>
    <scope>NUCLEOTIDE SEQUENCE</scope>
    <source>
        <tissue evidence="1">Shoot tissue taken approximately 20 cm above the soil surface</tissue>
    </source>
</reference>
<name>A0A0A8YV77_ARUDO</name>
<dbReference type="AlphaFoldDB" id="A0A0A8YV77"/>
<proteinExistence type="predicted"/>
<evidence type="ECO:0000313" key="1">
    <source>
        <dbReference type="EMBL" id="JAD31024.1"/>
    </source>
</evidence>
<reference evidence="1" key="1">
    <citation type="submission" date="2014-09" db="EMBL/GenBank/DDBJ databases">
        <authorList>
            <person name="Magalhaes I.L.F."/>
            <person name="Oliveira U."/>
            <person name="Santos F.R."/>
            <person name="Vidigal T.H.D.A."/>
            <person name="Brescovit A.D."/>
            <person name="Santos A.J."/>
        </authorList>
    </citation>
    <scope>NUCLEOTIDE SEQUENCE</scope>
    <source>
        <tissue evidence="1">Shoot tissue taken approximately 20 cm above the soil surface</tissue>
    </source>
</reference>
<sequence length="16" mass="2069">MRFFQSNFTRCSMNHY</sequence>
<accession>A0A0A8YV77</accession>
<dbReference type="EMBL" id="GBRH01266871">
    <property type="protein sequence ID" value="JAD31024.1"/>
    <property type="molecule type" value="Transcribed_RNA"/>
</dbReference>